<dbReference type="EMBL" id="JABXYK010000002">
    <property type="protein sequence ID" value="NVP54561.1"/>
    <property type="molecule type" value="Genomic_DNA"/>
</dbReference>
<protein>
    <submittedName>
        <fullName evidence="1">Uncharacterized protein</fullName>
    </submittedName>
</protein>
<gene>
    <name evidence="1" type="ORF">HV823_04745</name>
</gene>
<keyword evidence="2" id="KW-1185">Reference proteome</keyword>
<sequence>MNTKPRIPVPLTGRTHDNIAYIRQMLGELRAVANIEGAEMLRYLIEMAYVEAGDIQSGLRPLSVGGDRNQAAGMAMKTTG</sequence>
<organism evidence="1 2">
    <name type="scientific">Mycoplana rhizolycopersici</name>
    <dbReference type="NCBI Taxonomy" id="2746702"/>
    <lineage>
        <taxon>Bacteria</taxon>
        <taxon>Pseudomonadati</taxon>
        <taxon>Pseudomonadota</taxon>
        <taxon>Alphaproteobacteria</taxon>
        <taxon>Hyphomicrobiales</taxon>
        <taxon>Rhizobiaceae</taxon>
        <taxon>Mycoplana</taxon>
    </lineage>
</organism>
<reference evidence="1 2" key="1">
    <citation type="submission" date="2020-06" db="EMBL/GenBank/DDBJ databases">
        <title>Rhizobium sp.nov. isolated from the tomato plant.</title>
        <authorList>
            <person name="Thin K.K."/>
            <person name="Zhang X."/>
            <person name="He S."/>
        </authorList>
    </citation>
    <scope>NUCLEOTIDE SEQUENCE [LARGE SCALE GENOMIC DNA]</scope>
    <source>
        <strain evidence="1 2">DBTS2</strain>
    </source>
</reference>
<evidence type="ECO:0000313" key="2">
    <source>
        <dbReference type="Proteomes" id="UP000659172"/>
    </source>
</evidence>
<dbReference type="RefSeq" id="WP_176948570.1">
    <property type="nucleotide sequence ID" value="NZ_JABXYK010000002.1"/>
</dbReference>
<accession>A0ABX2QA08</accession>
<evidence type="ECO:0000313" key="1">
    <source>
        <dbReference type="EMBL" id="NVP54561.1"/>
    </source>
</evidence>
<dbReference type="Proteomes" id="UP000659172">
    <property type="component" value="Unassembled WGS sequence"/>
</dbReference>
<comment type="caution">
    <text evidence="1">The sequence shown here is derived from an EMBL/GenBank/DDBJ whole genome shotgun (WGS) entry which is preliminary data.</text>
</comment>
<proteinExistence type="predicted"/>
<name>A0ABX2QA08_9HYPH</name>